<name>A0A1Y5I2J1_OSTTA</name>
<accession>A0A1Y5I2J1</accession>
<sequence length="96" mass="10219">MSFFTMVMKPILSSVRILIDSKSLASISAHTTGSWSSSPDSAISWVNSAMRAGDKSLARSMRRSSNANTLWKSLPPGVFTLGGTEEGVEVVLIGTI</sequence>
<gene>
    <name evidence="1" type="ORF">BE221DRAFT_83116</name>
</gene>
<organism evidence="1">
    <name type="scientific">Ostreococcus tauri</name>
    <name type="common">Marine green alga</name>
    <dbReference type="NCBI Taxonomy" id="70448"/>
    <lineage>
        <taxon>Eukaryota</taxon>
        <taxon>Viridiplantae</taxon>
        <taxon>Chlorophyta</taxon>
        <taxon>Mamiellophyceae</taxon>
        <taxon>Mamiellales</taxon>
        <taxon>Bathycoccaceae</taxon>
        <taxon>Ostreococcus</taxon>
    </lineage>
</organism>
<evidence type="ECO:0000313" key="1">
    <source>
        <dbReference type="EMBL" id="OUS43700.1"/>
    </source>
</evidence>
<dbReference type="AlphaFoldDB" id="A0A1Y5I2J1"/>
<proteinExistence type="predicted"/>
<protein>
    <submittedName>
        <fullName evidence="1">Uncharacterized protein</fullName>
    </submittedName>
</protein>
<dbReference type="Proteomes" id="UP000195557">
    <property type="component" value="Unassembled WGS sequence"/>
</dbReference>
<reference evidence="1" key="1">
    <citation type="submission" date="2017-04" db="EMBL/GenBank/DDBJ databases">
        <title>Population genomics of picophytoplankton unveils novel chromosome hypervariability.</title>
        <authorList>
            <consortium name="DOE Joint Genome Institute"/>
            <person name="Blanc-Mathieu R."/>
            <person name="Krasovec M."/>
            <person name="Hebrard M."/>
            <person name="Yau S."/>
            <person name="Desgranges E."/>
            <person name="Martin J."/>
            <person name="Schackwitz W."/>
            <person name="Kuo A."/>
            <person name="Salin G."/>
            <person name="Donnadieu C."/>
            <person name="Desdevises Y."/>
            <person name="Sanchez-Ferandin S."/>
            <person name="Moreau H."/>
            <person name="Rivals E."/>
            <person name="Grigoriev I.V."/>
            <person name="Grimsley N."/>
            <person name="Eyre-Walker A."/>
            <person name="Piganeau G."/>
        </authorList>
    </citation>
    <scope>NUCLEOTIDE SEQUENCE [LARGE SCALE GENOMIC DNA]</scope>
    <source>
        <strain evidence="1">RCC 1115</strain>
    </source>
</reference>
<dbReference type="EMBL" id="KZ155827">
    <property type="protein sequence ID" value="OUS43700.1"/>
    <property type="molecule type" value="Genomic_DNA"/>
</dbReference>